<feature type="non-terminal residue" evidence="3">
    <location>
        <position position="1"/>
    </location>
</feature>
<gene>
    <name evidence="3" type="ORF">OLEA9_A070815</name>
</gene>
<feature type="region of interest" description="Disordered" evidence="1">
    <location>
        <begin position="64"/>
        <end position="101"/>
    </location>
</feature>
<dbReference type="Proteomes" id="UP000594638">
    <property type="component" value="Unassembled WGS sequence"/>
</dbReference>
<name>A0A8S0T327_OLEEU</name>
<dbReference type="AlphaFoldDB" id="A0A8S0T327"/>
<comment type="caution">
    <text evidence="3">The sequence shown here is derived from an EMBL/GenBank/DDBJ whole genome shotgun (WGS) entry which is preliminary data.</text>
</comment>
<reference evidence="3 4" key="1">
    <citation type="submission" date="2019-12" db="EMBL/GenBank/DDBJ databases">
        <authorList>
            <person name="Alioto T."/>
            <person name="Alioto T."/>
            <person name="Gomez Garrido J."/>
        </authorList>
    </citation>
    <scope>NUCLEOTIDE SEQUENCE [LARGE SCALE GENOMIC DNA]</scope>
</reference>
<dbReference type="EMBL" id="CACTIH010005651">
    <property type="protein sequence ID" value="CAA2999802.1"/>
    <property type="molecule type" value="Genomic_DNA"/>
</dbReference>
<protein>
    <recommendedName>
        <fullName evidence="2">Tf2-1-like SH3-like domain-containing protein</fullName>
    </recommendedName>
</protein>
<sequence length="101" mass="11259">KEHFPEQRKSKLQPQGDGPFQIIERINDNAYKVDLLGEYNVSATFNVSDLSLFDVGLDSGMNPFEEGGDDMIQESSPTKASARRDPLIVDGGPMMRSRARQ</sequence>
<evidence type="ECO:0000313" key="3">
    <source>
        <dbReference type="EMBL" id="CAA2999802.1"/>
    </source>
</evidence>
<evidence type="ECO:0000313" key="4">
    <source>
        <dbReference type="Proteomes" id="UP000594638"/>
    </source>
</evidence>
<keyword evidence="4" id="KW-1185">Reference proteome</keyword>
<accession>A0A8S0T327</accession>
<dbReference type="Pfam" id="PF24626">
    <property type="entry name" value="SH3_Tf2-1"/>
    <property type="match status" value="1"/>
</dbReference>
<feature type="non-terminal residue" evidence="3">
    <location>
        <position position="101"/>
    </location>
</feature>
<feature type="domain" description="Tf2-1-like SH3-like" evidence="2">
    <location>
        <begin position="3"/>
        <end position="51"/>
    </location>
</feature>
<evidence type="ECO:0000259" key="2">
    <source>
        <dbReference type="Pfam" id="PF24626"/>
    </source>
</evidence>
<organism evidence="3 4">
    <name type="scientific">Olea europaea subsp. europaea</name>
    <dbReference type="NCBI Taxonomy" id="158383"/>
    <lineage>
        <taxon>Eukaryota</taxon>
        <taxon>Viridiplantae</taxon>
        <taxon>Streptophyta</taxon>
        <taxon>Embryophyta</taxon>
        <taxon>Tracheophyta</taxon>
        <taxon>Spermatophyta</taxon>
        <taxon>Magnoliopsida</taxon>
        <taxon>eudicotyledons</taxon>
        <taxon>Gunneridae</taxon>
        <taxon>Pentapetalae</taxon>
        <taxon>asterids</taxon>
        <taxon>lamiids</taxon>
        <taxon>Lamiales</taxon>
        <taxon>Oleaceae</taxon>
        <taxon>Oleeae</taxon>
        <taxon>Olea</taxon>
    </lineage>
</organism>
<proteinExistence type="predicted"/>
<dbReference type="InterPro" id="IPR056924">
    <property type="entry name" value="SH3_Tf2-1"/>
</dbReference>
<dbReference type="OrthoDB" id="909585at2759"/>
<dbReference type="Gramene" id="OE9A070815T1">
    <property type="protein sequence ID" value="OE9A070815C1"/>
    <property type="gene ID" value="OE9A070815"/>
</dbReference>
<evidence type="ECO:0000256" key="1">
    <source>
        <dbReference type="SAM" id="MobiDB-lite"/>
    </source>
</evidence>